<dbReference type="eggNOG" id="COG1131">
    <property type="taxonomic scope" value="Bacteria"/>
</dbReference>
<evidence type="ECO:0000313" key="9">
    <source>
        <dbReference type="Proteomes" id="UP000007947"/>
    </source>
</evidence>
<reference evidence="8 9" key="1">
    <citation type="submission" date="2011-05" db="EMBL/GenBank/DDBJ databases">
        <title>Whole genome sequence of Microlunatus phosphovorus NM-1.</title>
        <authorList>
            <person name="Hosoyama A."/>
            <person name="Sasaki K."/>
            <person name="Harada T."/>
            <person name="Igarashi R."/>
            <person name="Kawakoshi A."/>
            <person name="Sasagawa M."/>
            <person name="Fukada J."/>
            <person name="Nakamura S."/>
            <person name="Katano Y."/>
            <person name="Hanada S."/>
            <person name="Kamagata Y."/>
            <person name="Nakamura N."/>
            <person name="Yamazaki S."/>
            <person name="Fujita N."/>
        </authorList>
    </citation>
    <scope>NUCLEOTIDE SEQUENCE [LARGE SCALE GENOMIC DNA]</scope>
    <source>
        <strain evidence="9">ATCC 700054 / DSM 10555 / JCM 9379 / NBRC 101784 / NCIMB 13414 / VKM Ac-1990 / NM-1</strain>
    </source>
</reference>
<comment type="similarity">
    <text evidence="2">Belongs to the ABC transporter superfamily.</text>
</comment>
<keyword evidence="3" id="KW-0813">Transport</keyword>
<keyword evidence="4" id="KW-0547">Nucleotide-binding</keyword>
<dbReference type="SUPFAM" id="SSF52540">
    <property type="entry name" value="P-loop containing nucleoside triphosphate hydrolases"/>
    <property type="match status" value="1"/>
</dbReference>
<feature type="domain" description="ABC transporter" evidence="7">
    <location>
        <begin position="27"/>
        <end position="251"/>
    </location>
</feature>
<keyword evidence="5 8" id="KW-0067">ATP-binding</keyword>
<evidence type="ECO:0000256" key="5">
    <source>
        <dbReference type="ARBA" id="ARBA00022840"/>
    </source>
</evidence>
<dbReference type="Proteomes" id="UP000007947">
    <property type="component" value="Chromosome"/>
</dbReference>
<dbReference type="GO" id="GO:0016887">
    <property type="term" value="F:ATP hydrolysis activity"/>
    <property type="evidence" value="ECO:0007669"/>
    <property type="project" value="InterPro"/>
</dbReference>
<evidence type="ECO:0000256" key="4">
    <source>
        <dbReference type="ARBA" id="ARBA00022741"/>
    </source>
</evidence>
<evidence type="ECO:0000256" key="6">
    <source>
        <dbReference type="ARBA" id="ARBA00023251"/>
    </source>
</evidence>
<dbReference type="GO" id="GO:0046677">
    <property type="term" value="P:response to antibiotic"/>
    <property type="evidence" value="ECO:0007669"/>
    <property type="project" value="UniProtKB-KW"/>
</dbReference>
<dbReference type="STRING" id="1032480.MLP_09320"/>
<dbReference type="Pfam" id="PF00005">
    <property type="entry name" value="ABC_tran"/>
    <property type="match status" value="1"/>
</dbReference>
<dbReference type="InterPro" id="IPR027417">
    <property type="entry name" value="P-loop_NTPase"/>
</dbReference>
<dbReference type="AlphaFoldDB" id="F5XMM3"/>
<dbReference type="KEGG" id="mph:MLP_09320"/>
<dbReference type="GO" id="GO:0005886">
    <property type="term" value="C:plasma membrane"/>
    <property type="evidence" value="ECO:0007669"/>
    <property type="project" value="UniProtKB-SubCell"/>
</dbReference>
<dbReference type="PANTHER" id="PTHR42711:SF5">
    <property type="entry name" value="ABC TRANSPORTER ATP-BINDING PROTEIN NATA"/>
    <property type="match status" value="1"/>
</dbReference>
<dbReference type="InterPro" id="IPR003593">
    <property type="entry name" value="AAA+_ATPase"/>
</dbReference>
<gene>
    <name evidence="8" type="ordered locus">MLP_09320</name>
</gene>
<evidence type="ECO:0000256" key="3">
    <source>
        <dbReference type="ARBA" id="ARBA00022448"/>
    </source>
</evidence>
<keyword evidence="6" id="KW-0046">Antibiotic resistance</keyword>
<comment type="subcellular location">
    <subcellularLocation>
        <location evidence="1">Cell membrane</location>
        <topology evidence="1">Peripheral membrane protein</topology>
    </subcellularLocation>
</comment>
<name>F5XMM3_MICPN</name>
<dbReference type="EMBL" id="AP012204">
    <property type="protein sequence ID" value="BAK33946.1"/>
    <property type="molecule type" value="Genomic_DNA"/>
</dbReference>
<evidence type="ECO:0000256" key="2">
    <source>
        <dbReference type="ARBA" id="ARBA00005417"/>
    </source>
</evidence>
<organism evidence="8 9">
    <name type="scientific">Microlunatus phosphovorus (strain ATCC 700054 / DSM 10555 / JCM 9379 / NBRC 101784 / NCIMB 13414 / VKM Ac-1990 / NM-1)</name>
    <dbReference type="NCBI Taxonomy" id="1032480"/>
    <lineage>
        <taxon>Bacteria</taxon>
        <taxon>Bacillati</taxon>
        <taxon>Actinomycetota</taxon>
        <taxon>Actinomycetes</taxon>
        <taxon>Propionibacteriales</taxon>
        <taxon>Propionibacteriaceae</taxon>
        <taxon>Microlunatus</taxon>
    </lineage>
</organism>
<dbReference type="SMART" id="SM00382">
    <property type="entry name" value="AAA"/>
    <property type="match status" value="1"/>
</dbReference>
<evidence type="ECO:0000256" key="1">
    <source>
        <dbReference type="ARBA" id="ARBA00004202"/>
    </source>
</evidence>
<evidence type="ECO:0000313" key="8">
    <source>
        <dbReference type="EMBL" id="BAK33946.1"/>
    </source>
</evidence>
<dbReference type="Gene3D" id="3.40.50.300">
    <property type="entry name" value="P-loop containing nucleotide triphosphate hydrolases"/>
    <property type="match status" value="1"/>
</dbReference>
<sequence length="320" mass="33696">MPGSLVGVDIVVRCEGVPMRVPSEPAVRTEGLTKRFGKTVALDRLDLEVSAGEVFGFLGPNGAGKSTTIRLLLGLIRPTSGRALIFGIDAADSVVAHAHLAHVPADVALWPDLTGAEVLALLAALGAGSDLAYQAELVDRFGLEPDRRCGTYSTGNRQKVALIAAFARRAPLLVLDEPTSGLDPLMEQEFRACLREATARGQTVFLSSHQLAEVEAVCDRVGILRCGRLVEVAGLAELRRLRLTELTATFADTAPGYERLAAIPGVESARTVSESTVALVLSGPPGPALQFLATDGLVGVAAREPSLEEIFLEYYGGSAS</sequence>
<proteinExistence type="inferred from homology"/>
<dbReference type="InterPro" id="IPR050763">
    <property type="entry name" value="ABC_transporter_ATP-binding"/>
</dbReference>
<dbReference type="CDD" id="cd03230">
    <property type="entry name" value="ABC_DR_subfamily_A"/>
    <property type="match status" value="1"/>
</dbReference>
<protein>
    <submittedName>
        <fullName evidence="8">Putative ABC transporter ATP-binding protein</fullName>
    </submittedName>
</protein>
<dbReference type="GO" id="GO:0005524">
    <property type="term" value="F:ATP binding"/>
    <property type="evidence" value="ECO:0007669"/>
    <property type="project" value="UniProtKB-KW"/>
</dbReference>
<keyword evidence="9" id="KW-1185">Reference proteome</keyword>
<dbReference type="InterPro" id="IPR003439">
    <property type="entry name" value="ABC_transporter-like_ATP-bd"/>
</dbReference>
<dbReference type="PROSITE" id="PS50893">
    <property type="entry name" value="ABC_TRANSPORTER_2"/>
    <property type="match status" value="1"/>
</dbReference>
<dbReference type="PANTHER" id="PTHR42711">
    <property type="entry name" value="ABC TRANSPORTER ATP-BINDING PROTEIN"/>
    <property type="match status" value="1"/>
</dbReference>
<evidence type="ECO:0000259" key="7">
    <source>
        <dbReference type="PROSITE" id="PS50893"/>
    </source>
</evidence>
<accession>F5XMM3</accession>
<dbReference type="HOGENOM" id="CLU_000604_1_2_11"/>